<gene>
    <name evidence="1" type="ORF">FD01_GL001754</name>
</gene>
<comment type="caution">
    <text evidence="1">The sequence shown here is derived from an EMBL/GenBank/DDBJ whole genome shotgun (WGS) entry which is preliminary data.</text>
</comment>
<organism evidence="1 2">
    <name type="scientific">Lacticaseibacillus manihotivorans DSM 13343 = JCM 12514</name>
    <dbReference type="NCBI Taxonomy" id="1423769"/>
    <lineage>
        <taxon>Bacteria</taxon>
        <taxon>Bacillati</taxon>
        <taxon>Bacillota</taxon>
        <taxon>Bacilli</taxon>
        <taxon>Lactobacillales</taxon>
        <taxon>Lactobacillaceae</taxon>
        <taxon>Lacticaseibacillus</taxon>
    </lineage>
</organism>
<proteinExistence type="predicted"/>
<dbReference type="PATRIC" id="fig|1423769.4.peg.1877"/>
<name>A0A0R1QEI6_9LACO</name>
<dbReference type="RefSeq" id="WP_054718546.1">
    <property type="nucleotide sequence ID" value="NZ_AZEU01000206.1"/>
</dbReference>
<sequence>MTPDERAAILQFMANNGLPNAHNFLYAETGLRPHVHFSLSLFAWPLYQTAAMTPTVLIFTSEAVITVSMPLWTHTAQLTGFTLASRYVTVYPTADIINLSVDHRGTDYWLCLQTRSSHRYFYLYIDERDPSVNAYNLWHLMENDFFE</sequence>
<evidence type="ECO:0000313" key="1">
    <source>
        <dbReference type="EMBL" id="KRL43222.1"/>
    </source>
</evidence>
<dbReference type="AlphaFoldDB" id="A0A0R1QEI6"/>
<keyword evidence="2" id="KW-1185">Reference proteome</keyword>
<dbReference type="Proteomes" id="UP000051790">
    <property type="component" value="Unassembled WGS sequence"/>
</dbReference>
<protein>
    <submittedName>
        <fullName evidence="1">Uncharacterized protein</fullName>
    </submittedName>
</protein>
<dbReference type="EMBL" id="AZEU01000206">
    <property type="protein sequence ID" value="KRL43222.1"/>
    <property type="molecule type" value="Genomic_DNA"/>
</dbReference>
<reference evidence="1 2" key="1">
    <citation type="journal article" date="2015" name="Genome Announc.">
        <title>Expanding the biotechnology potential of lactobacilli through comparative genomics of 213 strains and associated genera.</title>
        <authorList>
            <person name="Sun Z."/>
            <person name="Harris H.M."/>
            <person name="McCann A."/>
            <person name="Guo C."/>
            <person name="Argimon S."/>
            <person name="Zhang W."/>
            <person name="Yang X."/>
            <person name="Jeffery I.B."/>
            <person name="Cooney J.C."/>
            <person name="Kagawa T.F."/>
            <person name="Liu W."/>
            <person name="Song Y."/>
            <person name="Salvetti E."/>
            <person name="Wrobel A."/>
            <person name="Rasinkangas P."/>
            <person name="Parkhill J."/>
            <person name="Rea M.C."/>
            <person name="O'Sullivan O."/>
            <person name="Ritari J."/>
            <person name="Douillard F.P."/>
            <person name="Paul Ross R."/>
            <person name="Yang R."/>
            <person name="Briner A.E."/>
            <person name="Felis G.E."/>
            <person name="de Vos W.M."/>
            <person name="Barrangou R."/>
            <person name="Klaenhammer T.R."/>
            <person name="Caufield P.W."/>
            <person name="Cui Y."/>
            <person name="Zhang H."/>
            <person name="O'Toole P.W."/>
        </authorList>
    </citation>
    <scope>NUCLEOTIDE SEQUENCE [LARGE SCALE GENOMIC DNA]</scope>
    <source>
        <strain evidence="1 2">DSM 13343</strain>
    </source>
</reference>
<evidence type="ECO:0000313" key="2">
    <source>
        <dbReference type="Proteomes" id="UP000051790"/>
    </source>
</evidence>
<accession>A0A0R1QEI6</accession>